<evidence type="ECO:0000313" key="2">
    <source>
        <dbReference type="Proteomes" id="UP000245119"/>
    </source>
</evidence>
<dbReference type="EMBL" id="PZQS01000008">
    <property type="protein sequence ID" value="PVD25718.1"/>
    <property type="molecule type" value="Genomic_DNA"/>
</dbReference>
<comment type="caution">
    <text evidence="1">The sequence shown here is derived from an EMBL/GenBank/DDBJ whole genome shotgun (WGS) entry which is preliminary data.</text>
</comment>
<reference evidence="1 2" key="1">
    <citation type="submission" date="2018-04" db="EMBL/GenBank/DDBJ databases">
        <title>The genome of golden apple snail Pomacea canaliculata provides insight into stress tolerance and invasive adaptation.</title>
        <authorList>
            <person name="Liu C."/>
            <person name="Liu B."/>
            <person name="Ren Y."/>
            <person name="Zhang Y."/>
            <person name="Wang H."/>
            <person name="Li S."/>
            <person name="Jiang F."/>
            <person name="Yin L."/>
            <person name="Zhang G."/>
            <person name="Qian W."/>
            <person name="Fan W."/>
        </authorList>
    </citation>
    <scope>NUCLEOTIDE SEQUENCE [LARGE SCALE GENOMIC DNA]</scope>
    <source>
        <strain evidence="1">SZHN2017</strain>
        <tissue evidence="1">Muscle</tissue>
    </source>
</reference>
<sequence>MPSDVSSFFYIGPLFEFLPCHHFLIICFHFTISLDRSSETTVTGDCTSRVYGCCPDGVTAARGPNMEGCVDTVDSGTASLCQRSRFGCCPDGVTAAEGPNRKGCEAEGWFDP</sequence>
<dbReference type="Proteomes" id="UP000245119">
    <property type="component" value="Linkage Group LG8"/>
</dbReference>
<name>A0A2T7NX24_POMCA</name>
<keyword evidence="2" id="KW-1185">Reference proteome</keyword>
<dbReference type="STRING" id="400727.A0A2T7NX24"/>
<gene>
    <name evidence="1" type="ORF">C0Q70_13378</name>
</gene>
<organism evidence="1 2">
    <name type="scientific">Pomacea canaliculata</name>
    <name type="common">Golden apple snail</name>
    <dbReference type="NCBI Taxonomy" id="400727"/>
    <lineage>
        <taxon>Eukaryota</taxon>
        <taxon>Metazoa</taxon>
        <taxon>Spiralia</taxon>
        <taxon>Lophotrochozoa</taxon>
        <taxon>Mollusca</taxon>
        <taxon>Gastropoda</taxon>
        <taxon>Caenogastropoda</taxon>
        <taxon>Architaenioglossa</taxon>
        <taxon>Ampullarioidea</taxon>
        <taxon>Ampullariidae</taxon>
        <taxon>Pomacea</taxon>
    </lineage>
</organism>
<accession>A0A2T7NX24</accession>
<dbReference type="AlphaFoldDB" id="A0A2T7NX24"/>
<proteinExistence type="predicted"/>
<protein>
    <submittedName>
        <fullName evidence="1">Uncharacterized protein</fullName>
    </submittedName>
</protein>
<dbReference type="OrthoDB" id="6149464at2759"/>
<evidence type="ECO:0000313" key="1">
    <source>
        <dbReference type="EMBL" id="PVD25718.1"/>
    </source>
</evidence>